<proteinExistence type="predicted"/>
<evidence type="ECO:0000313" key="4">
    <source>
        <dbReference type="Proteomes" id="UP001445335"/>
    </source>
</evidence>
<protein>
    <recommendedName>
        <fullName evidence="2">Fungal lipase-type domain-containing protein</fullName>
    </recommendedName>
</protein>
<dbReference type="InterPro" id="IPR029058">
    <property type="entry name" value="AB_hydrolase_fold"/>
</dbReference>
<accession>A0AAW1S8D6</accession>
<sequence length="420" mass="44805">MRQWACQGRALVCLAVAATTLLAAAQPPLVPTESRVVFEACREHQDKGSQTNSAFAQEVKSEIGYTCGGTEVADQVDRSYQQAEHRAAVKVVAKYKAATGGQCPSTAGGTPLAVKAVLQASYPAAVFATAANYADADFKDMVQGLAWPVGVGGQIGQTRSLEVFTKPTLQNYLTDIATGGRVPHPFGSDTKAVVASFQAPAPSTQAAFFFHATETWNPCQWATDFDISQVDYIPYPGQPPCIGCKVHKGFLRAFNSVTDPNNATYNIGDIWQKMTGVAPASVTSVLCAGHSLGGAIATLCGPWAMATFPNAVVQTVTTGSPRVFDPSAAAWYNSLLGVESIVRFVNNMDIVPSFPLGQTLFLGAYTHVGSPIWLDRTGEFLPGNYTAFAEQRPAWYTASTYDHHGYLLAIKQALLCNPAF</sequence>
<dbReference type="PANTHER" id="PTHR45856:SF24">
    <property type="entry name" value="FUNGAL LIPASE-LIKE DOMAIN-CONTAINING PROTEIN"/>
    <property type="match status" value="1"/>
</dbReference>
<dbReference type="CDD" id="cd00519">
    <property type="entry name" value="Lipase_3"/>
    <property type="match status" value="1"/>
</dbReference>
<name>A0AAW1S8D6_9CHLO</name>
<dbReference type="Pfam" id="PF01764">
    <property type="entry name" value="Lipase_3"/>
    <property type="match status" value="1"/>
</dbReference>
<dbReference type="SUPFAM" id="SSF53474">
    <property type="entry name" value="alpha/beta-Hydrolases"/>
    <property type="match status" value="1"/>
</dbReference>
<dbReference type="PANTHER" id="PTHR45856">
    <property type="entry name" value="ALPHA/BETA-HYDROLASES SUPERFAMILY PROTEIN"/>
    <property type="match status" value="1"/>
</dbReference>
<dbReference type="GO" id="GO:0006629">
    <property type="term" value="P:lipid metabolic process"/>
    <property type="evidence" value="ECO:0007669"/>
    <property type="project" value="InterPro"/>
</dbReference>
<dbReference type="AlphaFoldDB" id="A0AAW1S8D6"/>
<evidence type="ECO:0000313" key="3">
    <source>
        <dbReference type="EMBL" id="KAK9841877.1"/>
    </source>
</evidence>
<dbReference type="InterPro" id="IPR051218">
    <property type="entry name" value="Sec_MonoDiacylglyc_Lipase"/>
</dbReference>
<dbReference type="EMBL" id="JALJOU010000010">
    <property type="protein sequence ID" value="KAK9841877.1"/>
    <property type="molecule type" value="Genomic_DNA"/>
</dbReference>
<dbReference type="Proteomes" id="UP001445335">
    <property type="component" value="Unassembled WGS sequence"/>
</dbReference>
<feature type="chain" id="PRO_5043497772" description="Fungal lipase-type domain-containing protein" evidence="1">
    <location>
        <begin position="26"/>
        <end position="420"/>
    </location>
</feature>
<feature type="signal peptide" evidence="1">
    <location>
        <begin position="1"/>
        <end position="25"/>
    </location>
</feature>
<dbReference type="InterPro" id="IPR002921">
    <property type="entry name" value="Fungal_lipase-type"/>
</dbReference>
<comment type="caution">
    <text evidence="3">The sequence shown here is derived from an EMBL/GenBank/DDBJ whole genome shotgun (WGS) entry which is preliminary data.</text>
</comment>
<reference evidence="3 4" key="1">
    <citation type="journal article" date="2024" name="Nat. Commun.">
        <title>Phylogenomics reveals the evolutionary origins of lichenization in chlorophyte algae.</title>
        <authorList>
            <person name="Puginier C."/>
            <person name="Libourel C."/>
            <person name="Otte J."/>
            <person name="Skaloud P."/>
            <person name="Haon M."/>
            <person name="Grisel S."/>
            <person name="Petersen M."/>
            <person name="Berrin J.G."/>
            <person name="Delaux P.M."/>
            <person name="Dal Grande F."/>
            <person name="Keller J."/>
        </authorList>
    </citation>
    <scope>NUCLEOTIDE SEQUENCE [LARGE SCALE GENOMIC DNA]</scope>
    <source>
        <strain evidence="3 4">SAG 245.80</strain>
    </source>
</reference>
<keyword evidence="1" id="KW-0732">Signal</keyword>
<organism evidence="3 4">
    <name type="scientific">Elliptochloris bilobata</name>
    <dbReference type="NCBI Taxonomy" id="381761"/>
    <lineage>
        <taxon>Eukaryota</taxon>
        <taxon>Viridiplantae</taxon>
        <taxon>Chlorophyta</taxon>
        <taxon>core chlorophytes</taxon>
        <taxon>Trebouxiophyceae</taxon>
        <taxon>Trebouxiophyceae incertae sedis</taxon>
        <taxon>Elliptochloris clade</taxon>
        <taxon>Elliptochloris</taxon>
    </lineage>
</organism>
<keyword evidence="4" id="KW-1185">Reference proteome</keyword>
<feature type="domain" description="Fungal lipase-type" evidence="2">
    <location>
        <begin position="210"/>
        <end position="356"/>
    </location>
</feature>
<dbReference type="Gene3D" id="3.40.50.1820">
    <property type="entry name" value="alpha/beta hydrolase"/>
    <property type="match status" value="1"/>
</dbReference>
<evidence type="ECO:0000256" key="1">
    <source>
        <dbReference type="SAM" id="SignalP"/>
    </source>
</evidence>
<evidence type="ECO:0000259" key="2">
    <source>
        <dbReference type="Pfam" id="PF01764"/>
    </source>
</evidence>
<gene>
    <name evidence="3" type="ORF">WJX81_008703</name>
</gene>